<evidence type="ECO:0000313" key="2">
    <source>
        <dbReference type="Proteomes" id="UP000800235"/>
    </source>
</evidence>
<evidence type="ECO:0000313" key="1">
    <source>
        <dbReference type="EMBL" id="KAF2426191.1"/>
    </source>
</evidence>
<comment type="caution">
    <text evidence="1">The sequence shown here is derived from an EMBL/GenBank/DDBJ whole genome shotgun (WGS) entry which is preliminary data.</text>
</comment>
<protein>
    <submittedName>
        <fullName evidence="1">Uncharacterized protein</fullName>
    </submittedName>
</protein>
<dbReference type="AlphaFoldDB" id="A0A9P4TW77"/>
<proteinExistence type="predicted"/>
<keyword evidence="2" id="KW-1185">Reference proteome</keyword>
<name>A0A9P4TW77_9PEZI</name>
<sequence>MPVIRTIPKLPSIRATLIPTRRPLPKNPFKGYSCGHRFFSLIHELTCGHHVKASELDICGTYCINPLPFVHGVGDHSFLCQQCLFDEVNKQVNDTTTTVDKAHKSFLHKIILRCKPWLSEQFAKLKQDNTRFTEPFDPVMHYLEKDLLSFQIKDGRSKDMTKEQYAELHSQLLAQMEGLSVRGKGEASKVVVEEDEIL</sequence>
<organism evidence="1 2">
    <name type="scientific">Tothia fuscella</name>
    <dbReference type="NCBI Taxonomy" id="1048955"/>
    <lineage>
        <taxon>Eukaryota</taxon>
        <taxon>Fungi</taxon>
        <taxon>Dikarya</taxon>
        <taxon>Ascomycota</taxon>
        <taxon>Pezizomycotina</taxon>
        <taxon>Dothideomycetes</taxon>
        <taxon>Pleosporomycetidae</taxon>
        <taxon>Venturiales</taxon>
        <taxon>Cylindrosympodiaceae</taxon>
        <taxon>Tothia</taxon>
    </lineage>
</organism>
<accession>A0A9P4TW77</accession>
<dbReference type="EMBL" id="MU007066">
    <property type="protein sequence ID" value="KAF2426191.1"/>
    <property type="molecule type" value="Genomic_DNA"/>
</dbReference>
<gene>
    <name evidence="1" type="ORF">EJ08DRAFT_700104</name>
</gene>
<dbReference type="Proteomes" id="UP000800235">
    <property type="component" value="Unassembled WGS sequence"/>
</dbReference>
<reference evidence="1" key="1">
    <citation type="journal article" date="2020" name="Stud. Mycol.">
        <title>101 Dothideomycetes genomes: a test case for predicting lifestyles and emergence of pathogens.</title>
        <authorList>
            <person name="Haridas S."/>
            <person name="Albert R."/>
            <person name="Binder M."/>
            <person name="Bloem J."/>
            <person name="Labutti K."/>
            <person name="Salamov A."/>
            <person name="Andreopoulos B."/>
            <person name="Baker S."/>
            <person name="Barry K."/>
            <person name="Bills G."/>
            <person name="Bluhm B."/>
            <person name="Cannon C."/>
            <person name="Castanera R."/>
            <person name="Culley D."/>
            <person name="Daum C."/>
            <person name="Ezra D."/>
            <person name="Gonzalez J."/>
            <person name="Henrissat B."/>
            <person name="Kuo A."/>
            <person name="Liang C."/>
            <person name="Lipzen A."/>
            <person name="Lutzoni F."/>
            <person name="Magnuson J."/>
            <person name="Mondo S."/>
            <person name="Nolan M."/>
            <person name="Ohm R."/>
            <person name="Pangilinan J."/>
            <person name="Park H.-J."/>
            <person name="Ramirez L."/>
            <person name="Alfaro M."/>
            <person name="Sun H."/>
            <person name="Tritt A."/>
            <person name="Yoshinaga Y."/>
            <person name="Zwiers L.-H."/>
            <person name="Turgeon B."/>
            <person name="Goodwin S."/>
            <person name="Spatafora J."/>
            <person name="Crous P."/>
            <person name="Grigoriev I."/>
        </authorList>
    </citation>
    <scope>NUCLEOTIDE SEQUENCE</scope>
    <source>
        <strain evidence="1">CBS 130266</strain>
    </source>
</reference>